<evidence type="ECO:0000256" key="6">
    <source>
        <dbReference type="ARBA" id="ARBA00022692"/>
    </source>
</evidence>
<evidence type="ECO:0000256" key="9">
    <source>
        <dbReference type="ARBA" id="ARBA00023136"/>
    </source>
</evidence>
<dbReference type="InterPro" id="IPR006260">
    <property type="entry name" value="TonB/TolA_C"/>
</dbReference>
<feature type="compositionally biased region" description="Polar residues" evidence="10">
    <location>
        <begin position="458"/>
        <end position="469"/>
    </location>
</feature>
<evidence type="ECO:0000313" key="14">
    <source>
        <dbReference type="Proteomes" id="UP000005580"/>
    </source>
</evidence>
<feature type="transmembrane region" description="Helical" evidence="11">
    <location>
        <begin position="84"/>
        <end position="108"/>
    </location>
</feature>
<dbReference type="RefSeq" id="WP_004368634.1">
    <property type="nucleotide sequence ID" value="NZ_GL833119.1"/>
</dbReference>
<dbReference type="Pfam" id="PF05569">
    <property type="entry name" value="Peptidase_M56"/>
    <property type="match status" value="1"/>
</dbReference>
<evidence type="ECO:0000256" key="5">
    <source>
        <dbReference type="ARBA" id="ARBA00022519"/>
    </source>
</evidence>
<dbReference type="Gene3D" id="3.30.1150.10">
    <property type="match status" value="1"/>
</dbReference>
<dbReference type="Proteomes" id="UP000005580">
    <property type="component" value="Unassembled WGS sequence"/>
</dbReference>
<dbReference type="InterPro" id="IPR008756">
    <property type="entry name" value="Peptidase_M56"/>
</dbReference>
<feature type="transmembrane region" description="Helical" evidence="11">
    <location>
        <begin position="6"/>
        <end position="23"/>
    </location>
</feature>
<organism evidence="13 14">
    <name type="scientific">Hoylesella oralis ATCC 33269</name>
    <dbReference type="NCBI Taxonomy" id="873533"/>
    <lineage>
        <taxon>Bacteria</taxon>
        <taxon>Pseudomonadati</taxon>
        <taxon>Bacteroidota</taxon>
        <taxon>Bacteroidia</taxon>
        <taxon>Bacteroidales</taxon>
        <taxon>Prevotellaceae</taxon>
        <taxon>Hoylesella</taxon>
    </lineage>
</organism>
<dbReference type="CDD" id="cd07341">
    <property type="entry name" value="M56_BlaR1_MecR1_like"/>
    <property type="match status" value="1"/>
</dbReference>
<feature type="transmembrane region" description="Helical" evidence="11">
    <location>
        <begin position="35"/>
        <end position="55"/>
    </location>
</feature>
<comment type="similarity">
    <text evidence="2">Belongs to the TonB family.</text>
</comment>
<dbReference type="HOGENOM" id="CLU_013798_3_1_10"/>
<comment type="caution">
    <text evidence="13">The sequence shown here is derived from an EMBL/GenBank/DDBJ whole genome shotgun (WGS) entry which is preliminary data.</text>
</comment>
<proteinExistence type="inferred from homology"/>
<evidence type="ECO:0000313" key="13">
    <source>
        <dbReference type="EMBL" id="EFZ37636.1"/>
    </source>
</evidence>
<dbReference type="GO" id="GO:0055085">
    <property type="term" value="P:transmembrane transport"/>
    <property type="evidence" value="ECO:0007669"/>
    <property type="project" value="InterPro"/>
</dbReference>
<name>E7RLK5_9BACT</name>
<evidence type="ECO:0000256" key="11">
    <source>
        <dbReference type="SAM" id="Phobius"/>
    </source>
</evidence>
<comment type="subcellular location">
    <subcellularLocation>
        <location evidence="1">Cell inner membrane</location>
        <topology evidence="1">Single-pass membrane protein</topology>
        <orientation evidence="1">Periplasmic side</orientation>
    </subcellularLocation>
</comment>
<protein>
    <submittedName>
        <fullName evidence="13">TonB-dependent receptor</fullName>
    </submittedName>
</protein>
<keyword evidence="4" id="KW-1003">Cell membrane</keyword>
<dbReference type="GO" id="GO:0015891">
    <property type="term" value="P:siderophore transport"/>
    <property type="evidence" value="ECO:0007669"/>
    <property type="project" value="InterPro"/>
</dbReference>
<keyword evidence="9 11" id="KW-0472">Membrane</keyword>
<feature type="region of interest" description="Disordered" evidence="10">
    <location>
        <begin position="452"/>
        <end position="471"/>
    </location>
</feature>
<keyword evidence="13" id="KW-0675">Receptor</keyword>
<dbReference type="AlphaFoldDB" id="E7RLK5"/>
<dbReference type="InterPro" id="IPR051045">
    <property type="entry name" value="TonB-dependent_transducer"/>
</dbReference>
<evidence type="ECO:0000256" key="8">
    <source>
        <dbReference type="ARBA" id="ARBA00022989"/>
    </source>
</evidence>
<dbReference type="STRING" id="28134.SAMN05444288_0834"/>
<accession>E7RLK5</accession>
<dbReference type="eggNOG" id="COG0810">
    <property type="taxonomic scope" value="Bacteria"/>
</dbReference>
<keyword evidence="6 11" id="KW-0812">Transmembrane</keyword>
<gene>
    <name evidence="13" type="primary">tonB</name>
    <name evidence="13" type="ORF">HMPREF0663_10005</name>
</gene>
<evidence type="ECO:0000256" key="1">
    <source>
        <dbReference type="ARBA" id="ARBA00004383"/>
    </source>
</evidence>
<sequence>MAIYLLKINVCLIILYGFYRTLFGQDTFFGWRRAMLIGIYAVALCIPLLNIEALIRSNESAVSMAYAYAEVVLPTVTVRAEAPAFSWTALMQAIYLAITMLLAGRFIWQIASICMLAHRCRVQTIDGVRVHVIDGKGSPFSFFGWIFLNPDAQSAAQRQEIIVHETTHVRQMHSLDVLFAELFAVVCWFNPFVWLLKREIRINLEFLADSSVIARGNDRKAYQYHLLGLTYQKNVATISNNFNVLPIKRRIKMMNKHRTHEIGRAKYLLFAPLAAALLVVSNIETVARSVSNSLEEMETVIGKPKTKAKKKGHPRVAKGNTSAVDDRDIGVAPADDAQKAVRNGETEVYEVVEEMPQFVGGMSALMQYLGTNTKYPKEAYEAHLQGRVAVSFVVRKDGSVSNAEISRSVAPSLDAEALRVVQSMPKWTPGKQNGKPVNVKYVVPITFKMGGTEKAGGPNTTDRSNVTDSKTTDGKTVEAALGFDKAKYIVDGKPVTMEQLKELSPDRIESMTVNKKNNTIYITLKKE</sequence>
<dbReference type="InterPro" id="IPR037682">
    <property type="entry name" value="TonB_C"/>
</dbReference>
<dbReference type="eggNOG" id="COG4219">
    <property type="taxonomic scope" value="Bacteria"/>
</dbReference>
<keyword evidence="3" id="KW-0813">Transport</keyword>
<dbReference type="GO" id="GO:0098797">
    <property type="term" value="C:plasma membrane protein complex"/>
    <property type="evidence" value="ECO:0007669"/>
    <property type="project" value="TreeGrafter"/>
</dbReference>
<evidence type="ECO:0000256" key="3">
    <source>
        <dbReference type="ARBA" id="ARBA00022448"/>
    </source>
</evidence>
<dbReference type="PANTHER" id="PTHR33446">
    <property type="entry name" value="PROTEIN TONB-RELATED"/>
    <property type="match status" value="1"/>
</dbReference>
<feature type="transmembrane region" description="Helical" evidence="11">
    <location>
        <begin position="177"/>
        <end position="196"/>
    </location>
</feature>
<reference evidence="13" key="1">
    <citation type="submission" date="2011-01" db="EMBL/GenBank/DDBJ databases">
        <authorList>
            <person name="Muzny D."/>
            <person name="Qin X."/>
            <person name="Buhay C."/>
            <person name="Dugan-Rocha S."/>
            <person name="Ding Y."/>
            <person name="Chen G."/>
            <person name="Hawes A."/>
            <person name="Holder M."/>
            <person name="Jhangiani S."/>
            <person name="Johnson A."/>
            <person name="Khan Z."/>
            <person name="Li Z."/>
            <person name="Liu W."/>
            <person name="Liu X."/>
            <person name="Perez L."/>
            <person name="Shen H."/>
            <person name="Wang Q."/>
            <person name="Watt J."/>
            <person name="Xi L."/>
            <person name="Xin Y."/>
            <person name="Zhou J."/>
            <person name="Deng J."/>
            <person name="Jiang H."/>
            <person name="Liu Y."/>
            <person name="Qu J."/>
            <person name="Song X.-Z."/>
            <person name="Zhang L."/>
            <person name="Villasana D."/>
            <person name="Johnson A."/>
            <person name="Liu J."/>
            <person name="Liyanage D."/>
            <person name="Lorensuhewa L."/>
            <person name="Robinson T."/>
            <person name="Song A."/>
            <person name="Song B.-B."/>
            <person name="Dinh H."/>
            <person name="Thornton R."/>
            <person name="Coyle M."/>
            <person name="Francisco L."/>
            <person name="Jackson L."/>
            <person name="Javaid M."/>
            <person name="Korchina V."/>
            <person name="Kovar C."/>
            <person name="Mata R."/>
            <person name="Mathew T."/>
            <person name="Ngo R."/>
            <person name="Nguyen L."/>
            <person name="Nguyen N."/>
            <person name="Okwuonu G."/>
            <person name="Ongeri F."/>
            <person name="Pham C."/>
            <person name="Simmons D."/>
            <person name="Wilczek-Boney K."/>
            <person name="Hale W."/>
            <person name="Jakkamsetti A."/>
            <person name="Pham P."/>
            <person name="Ruth R."/>
            <person name="San Lucas F."/>
            <person name="Warren J."/>
            <person name="Zhang J."/>
            <person name="Zhao Z."/>
            <person name="Zhou C."/>
            <person name="Zhu D."/>
            <person name="Lee S."/>
            <person name="Bess C."/>
            <person name="Blankenburg K."/>
            <person name="Forbes L."/>
            <person name="Fu Q."/>
            <person name="Gubbala S."/>
            <person name="Hirani K."/>
            <person name="Jayaseelan J.C."/>
            <person name="Lara F."/>
            <person name="Munidasa M."/>
            <person name="Palculict T."/>
            <person name="Patil S."/>
            <person name="Pu L.-L."/>
            <person name="Saada N."/>
            <person name="Tang L."/>
            <person name="Weissenberger G."/>
            <person name="Zhu Y."/>
            <person name="Hemphill L."/>
            <person name="Shang Y."/>
            <person name="Youmans B."/>
            <person name="Ayvaz T."/>
            <person name="Ross M."/>
            <person name="Santibanez J."/>
            <person name="Aqrawi P."/>
            <person name="Gross S."/>
            <person name="Joshi V."/>
            <person name="Fowler G."/>
            <person name="Nazareth L."/>
            <person name="Reid J."/>
            <person name="Worley K."/>
            <person name="Petrosino J."/>
            <person name="Highlander S."/>
            <person name="Gibbs R."/>
        </authorList>
    </citation>
    <scope>NUCLEOTIDE SEQUENCE [LARGE SCALE GENOMIC DNA]</scope>
    <source>
        <strain evidence="13">ATCC 33269</strain>
    </source>
</reference>
<feature type="domain" description="TonB C-terminal" evidence="12">
    <location>
        <begin position="360"/>
        <end position="456"/>
    </location>
</feature>
<dbReference type="GO" id="GO:0031992">
    <property type="term" value="F:energy transducer activity"/>
    <property type="evidence" value="ECO:0007669"/>
    <property type="project" value="InterPro"/>
</dbReference>
<dbReference type="InterPro" id="IPR003538">
    <property type="entry name" value="TonB"/>
</dbReference>
<dbReference type="FunFam" id="3.30.1150.10:FF:000002">
    <property type="entry name" value="Energy transducer TonB"/>
    <property type="match status" value="1"/>
</dbReference>
<dbReference type="SUPFAM" id="SSF74653">
    <property type="entry name" value="TolA/TonB C-terminal domain"/>
    <property type="match status" value="1"/>
</dbReference>
<keyword evidence="8 11" id="KW-1133">Transmembrane helix</keyword>
<dbReference type="GO" id="GO:0015031">
    <property type="term" value="P:protein transport"/>
    <property type="evidence" value="ECO:0007669"/>
    <property type="project" value="UniProtKB-KW"/>
</dbReference>
<evidence type="ECO:0000256" key="10">
    <source>
        <dbReference type="SAM" id="MobiDB-lite"/>
    </source>
</evidence>
<evidence type="ECO:0000256" key="7">
    <source>
        <dbReference type="ARBA" id="ARBA00022927"/>
    </source>
</evidence>
<dbReference type="PRINTS" id="PR01374">
    <property type="entry name" value="TONBPROTEIN"/>
</dbReference>
<dbReference type="Pfam" id="PF03544">
    <property type="entry name" value="TonB_C"/>
    <property type="match status" value="1"/>
</dbReference>
<dbReference type="EMBL" id="AEPE02000002">
    <property type="protein sequence ID" value="EFZ37636.1"/>
    <property type="molecule type" value="Genomic_DNA"/>
</dbReference>
<evidence type="ECO:0000256" key="2">
    <source>
        <dbReference type="ARBA" id="ARBA00006555"/>
    </source>
</evidence>
<dbReference type="GO" id="GO:0030288">
    <property type="term" value="C:outer membrane-bounded periplasmic space"/>
    <property type="evidence" value="ECO:0007669"/>
    <property type="project" value="InterPro"/>
</dbReference>
<keyword evidence="7" id="KW-0653">Protein transport</keyword>
<dbReference type="PANTHER" id="PTHR33446:SF2">
    <property type="entry name" value="PROTEIN TONB"/>
    <property type="match status" value="1"/>
</dbReference>
<dbReference type="PROSITE" id="PS52015">
    <property type="entry name" value="TONB_CTD"/>
    <property type="match status" value="1"/>
</dbReference>
<evidence type="ECO:0000259" key="12">
    <source>
        <dbReference type="PROSITE" id="PS52015"/>
    </source>
</evidence>
<keyword evidence="14" id="KW-1185">Reference proteome</keyword>
<keyword evidence="5" id="KW-0997">Cell inner membrane</keyword>
<dbReference type="NCBIfam" id="TIGR01352">
    <property type="entry name" value="tonB_Cterm"/>
    <property type="match status" value="1"/>
</dbReference>
<evidence type="ECO:0000256" key="4">
    <source>
        <dbReference type="ARBA" id="ARBA00022475"/>
    </source>
</evidence>